<evidence type="ECO:0000313" key="2">
    <source>
        <dbReference type="Proteomes" id="UP001367508"/>
    </source>
</evidence>
<comment type="caution">
    <text evidence="1">The sequence shown here is derived from an EMBL/GenBank/DDBJ whole genome shotgun (WGS) entry which is preliminary data.</text>
</comment>
<accession>A0AAN9KDZ9</accession>
<reference evidence="1 2" key="1">
    <citation type="submission" date="2024-01" db="EMBL/GenBank/DDBJ databases">
        <title>The genomes of 5 underutilized Papilionoideae crops provide insights into root nodulation and disease resistanc.</title>
        <authorList>
            <person name="Jiang F."/>
        </authorList>
    </citation>
    <scope>NUCLEOTIDE SEQUENCE [LARGE SCALE GENOMIC DNA]</scope>
    <source>
        <strain evidence="1">LVBAO_FW01</strain>
        <tissue evidence="1">Leaves</tissue>
    </source>
</reference>
<keyword evidence="2" id="KW-1185">Reference proteome</keyword>
<protein>
    <submittedName>
        <fullName evidence="1">Uncharacterized protein</fullName>
    </submittedName>
</protein>
<dbReference type="Proteomes" id="UP001367508">
    <property type="component" value="Unassembled WGS sequence"/>
</dbReference>
<gene>
    <name evidence="1" type="ORF">VNO77_34289</name>
</gene>
<dbReference type="AlphaFoldDB" id="A0AAN9KDZ9"/>
<evidence type="ECO:0000313" key="1">
    <source>
        <dbReference type="EMBL" id="KAK7315720.1"/>
    </source>
</evidence>
<name>A0AAN9KDZ9_CANGL</name>
<organism evidence="1 2">
    <name type="scientific">Canavalia gladiata</name>
    <name type="common">Sword bean</name>
    <name type="synonym">Dolichos gladiatus</name>
    <dbReference type="NCBI Taxonomy" id="3824"/>
    <lineage>
        <taxon>Eukaryota</taxon>
        <taxon>Viridiplantae</taxon>
        <taxon>Streptophyta</taxon>
        <taxon>Embryophyta</taxon>
        <taxon>Tracheophyta</taxon>
        <taxon>Spermatophyta</taxon>
        <taxon>Magnoliopsida</taxon>
        <taxon>eudicotyledons</taxon>
        <taxon>Gunneridae</taxon>
        <taxon>Pentapetalae</taxon>
        <taxon>rosids</taxon>
        <taxon>fabids</taxon>
        <taxon>Fabales</taxon>
        <taxon>Fabaceae</taxon>
        <taxon>Papilionoideae</taxon>
        <taxon>50 kb inversion clade</taxon>
        <taxon>NPAAA clade</taxon>
        <taxon>indigoferoid/millettioid clade</taxon>
        <taxon>Phaseoleae</taxon>
        <taxon>Canavalia</taxon>
    </lineage>
</organism>
<sequence>MEEVEEEEETFVVEMAKSMMFKKELQKELLFFLTYIFPLEYHQQKALSLMGPHTQCSIRWVTRMGMSREQGRVRKKLMIVMSFPDGCFRESLSLQTSSANKFKEWKENSIDD</sequence>
<proteinExistence type="predicted"/>
<dbReference type="EMBL" id="JAYMYQ010000008">
    <property type="protein sequence ID" value="KAK7315720.1"/>
    <property type="molecule type" value="Genomic_DNA"/>
</dbReference>